<dbReference type="InterPro" id="IPR013783">
    <property type="entry name" value="Ig-like_fold"/>
</dbReference>
<dbReference type="SUPFAM" id="SSF52058">
    <property type="entry name" value="L domain-like"/>
    <property type="match status" value="1"/>
</dbReference>
<evidence type="ECO:0000256" key="6">
    <source>
        <dbReference type="SAM" id="Phobius"/>
    </source>
</evidence>
<evidence type="ECO:0000256" key="2">
    <source>
        <dbReference type="ARBA" id="ARBA00022729"/>
    </source>
</evidence>
<dbReference type="Gene3D" id="3.80.10.10">
    <property type="entry name" value="Ribonuclease Inhibitor"/>
    <property type="match status" value="2"/>
</dbReference>
<gene>
    <name evidence="8" type="ORF">PTSG_02730</name>
</gene>
<dbReference type="InterPro" id="IPR003591">
    <property type="entry name" value="Leu-rich_rpt_typical-subtyp"/>
</dbReference>
<dbReference type="EMBL" id="GL832960">
    <property type="protein sequence ID" value="EGD82043.1"/>
    <property type="molecule type" value="Genomic_DNA"/>
</dbReference>
<keyword evidence="9" id="KW-1185">Reference proteome</keyword>
<sequence>MPDDCVRGRCSGAALHCHSRRHHVVRRLFAVVFVLTVLAAGSVPVRGQGACTVQGKSALCTCYEDGQDFVVDCRSHGLAAVPAHIPINTTILSLSNNKITSLPGRAMQNLTNLHTLYLDDNGLETVDAGAFAGLHNLAILSIVDNALSKLPFLAELLPLRTLDLEHNRLTFVDMGQFTDMFTLATLNLGHNRITGLDDMAFDHANLRALDLSHNDLSFIAPLAFSDAPHLSELDLSSNRISVLAPSVLDALHNLTHLDLSANDLTELPPTLFDTQTRLASLRLADNRLASFSIDVIGNNPLSILRLNNNTLETLAYNNDTRWANLTQLYLRDNPWYCCGMEWFRDAVSIVQDLPFVACAAPQRVAGHLIADTTGPITICTRVDPDAPSTLNVTSAAPTSATAAWPRPHGNFAPIDYYTLDVRLHNTTDAWLPVTCTNTSFPPGDTRAPLPHNQCRYLDHEPASMDELATPLHATITGLLPFTAYDVRVRAVHGRGVSGFTTAGVVTAEDVPSRPAAPLVLEVRQRAVRVNISAPTPANGRIVAYDVRIVETRMETPGRRPLNRVITLTTNGTNTNTNTNNNNNNINTTSNTNANAREYTISDLRPATPYNVSVRGVTSAGAGPFSAPALVTTLPAAPATAPSVVHVRVNATACLFEWLPLARNDTYGQAPVYTVYAVVVEGVQLATPQVLATINTTTTNTNTFKPNTTATNTTNTADNVYVWTMLETNSTYAVVLSANTTAGEGPLSLPYTCVPNPTPPPRPLPPTIDVLCADRVRVSWQPPAERSVDVVDRYELYRGDTGARVYAGAETSAVVADLVPGAAVSFFVIAHAALPSEPSVPANVTMPSGVPDAVDGVMALNATAYTLNVTWTPASSCAAPVQSYLVFRTSVLQHIPYYPTIQDNTTLLVGIVPGNVTGLVLSGLRPATTYSLVVRAFNKYGGSDTRLPVNLTTADAPPSFPGTPSVEVCTNHYRDAANGTWVAREEQVVRWTQPVTPNGNITRYELWHINKDNDGGTLLYAGHPGHTLQVTVPARPQLDPSTLVVIAFNAMGASPSLMYPAAATSETSSPPYHRTTAALSGVLGGAVAVGVVVYGHWKVTKTSGRMSPAPSNSEETEADAAPSLNDRTTSADSGVDSQRTLAGGRTTIQECPR</sequence>
<keyword evidence="4" id="KW-0325">Glycoprotein</keyword>
<keyword evidence="2" id="KW-0732">Signal</keyword>
<dbReference type="Proteomes" id="UP000007799">
    <property type="component" value="Unassembled WGS sequence"/>
</dbReference>
<evidence type="ECO:0000256" key="4">
    <source>
        <dbReference type="ARBA" id="ARBA00023180"/>
    </source>
</evidence>
<protein>
    <recommendedName>
        <fullName evidence="7">Fibronectin type-III domain-containing protein</fullName>
    </recommendedName>
</protein>
<feature type="region of interest" description="Disordered" evidence="5">
    <location>
        <begin position="1101"/>
        <end position="1152"/>
    </location>
</feature>
<evidence type="ECO:0000313" key="9">
    <source>
        <dbReference type="Proteomes" id="UP000007799"/>
    </source>
</evidence>
<dbReference type="eggNOG" id="KOG4228">
    <property type="taxonomic scope" value="Eukaryota"/>
</dbReference>
<dbReference type="InterPro" id="IPR003961">
    <property type="entry name" value="FN3_dom"/>
</dbReference>
<dbReference type="InterPro" id="IPR001611">
    <property type="entry name" value="Leu-rich_rpt"/>
</dbReference>
<keyword evidence="6" id="KW-1133">Transmembrane helix</keyword>
<dbReference type="OrthoDB" id="6363818at2759"/>
<evidence type="ECO:0000259" key="7">
    <source>
        <dbReference type="PROSITE" id="PS50853"/>
    </source>
</evidence>
<dbReference type="RefSeq" id="XP_004996226.1">
    <property type="nucleotide sequence ID" value="XM_004996169.1"/>
</dbReference>
<dbReference type="Pfam" id="PF13855">
    <property type="entry name" value="LRR_8"/>
    <property type="match status" value="2"/>
</dbReference>
<feature type="domain" description="Fibronectin type-III" evidence="7">
    <location>
        <begin position="849"/>
        <end position="955"/>
    </location>
</feature>
<dbReference type="SUPFAM" id="SSF49265">
    <property type="entry name" value="Fibronectin type III"/>
    <property type="match status" value="5"/>
</dbReference>
<dbReference type="eggNOG" id="KOG0619">
    <property type="taxonomic scope" value="Eukaryota"/>
</dbReference>
<feature type="domain" description="Fibronectin type-III" evidence="7">
    <location>
        <begin position="386"/>
        <end position="510"/>
    </location>
</feature>
<dbReference type="FunFam" id="3.80.10.10:FF:000770">
    <property type="entry name" value="Uncharacterized protein"/>
    <property type="match status" value="1"/>
</dbReference>
<dbReference type="PANTHER" id="PTHR24366">
    <property type="entry name" value="IG(IMMUNOGLOBULIN) AND LRR(LEUCINE RICH REPEAT) DOMAINS"/>
    <property type="match status" value="1"/>
</dbReference>
<dbReference type="STRING" id="946362.F2U349"/>
<evidence type="ECO:0000313" key="8">
    <source>
        <dbReference type="EMBL" id="EGD82043.1"/>
    </source>
</evidence>
<feature type="region of interest" description="Disordered" evidence="5">
    <location>
        <begin position="570"/>
        <end position="590"/>
    </location>
</feature>
<dbReference type="PROSITE" id="PS50853">
    <property type="entry name" value="FN3"/>
    <property type="match status" value="4"/>
</dbReference>
<dbReference type="InterPro" id="IPR036116">
    <property type="entry name" value="FN3_sf"/>
</dbReference>
<dbReference type="PROSITE" id="PS51450">
    <property type="entry name" value="LRR"/>
    <property type="match status" value="5"/>
</dbReference>
<dbReference type="SMART" id="SM00369">
    <property type="entry name" value="LRR_TYP"/>
    <property type="match status" value="8"/>
</dbReference>
<keyword evidence="1" id="KW-0433">Leucine-rich repeat</keyword>
<feature type="compositionally biased region" description="Polar residues" evidence="5">
    <location>
        <begin position="1101"/>
        <end position="1112"/>
    </location>
</feature>
<feature type="domain" description="Fibronectin type-III" evidence="7">
    <location>
        <begin position="513"/>
        <end position="635"/>
    </location>
</feature>
<evidence type="ECO:0000256" key="5">
    <source>
        <dbReference type="SAM" id="MobiDB-lite"/>
    </source>
</evidence>
<feature type="domain" description="Fibronectin type-III" evidence="7">
    <location>
        <begin position="761"/>
        <end position="848"/>
    </location>
</feature>
<keyword evidence="6" id="KW-0812">Transmembrane</keyword>
<dbReference type="PANTHER" id="PTHR24366:SF96">
    <property type="entry name" value="LEUCINE RICH REPEAT CONTAINING 53"/>
    <property type="match status" value="1"/>
</dbReference>
<dbReference type="CDD" id="cd00063">
    <property type="entry name" value="FN3"/>
    <property type="match status" value="5"/>
</dbReference>
<keyword evidence="3" id="KW-0677">Repeat</keyword>
<dbReference type="GeneID" id="16076812"/>
<feature type="compositionally biased region" description="Polar residues" evidence="5">
    <location>
        <begin position="1124"/>
        <end position="1152"/>
    </location>
</feature>
<evidence type="ECO:0000256" key="3">
    <source>
        <dbReference type="ARBA" id="ARBA00022737"/>
    </source>
</evidence>
<evidence type="ECO:0000256" key="1">
    <source>
        <dbReference type="ARBA" id="ARBA00022614"/>
    </source>
</evidence>
<dbReference type="AlphaFoldDB" id="F2U349"/>
<dbReference type="InParanoid" id="F2U349"/>
<reference evidence="8" key="1">
    <citation type="submission" date="2009-08" db="EMBL/GenBank/DDBJ databases">
        <title>Annotation of Salpingoeca rosetta.</title>
        <authorList>
            <consortium name="The Broad Institute Genome Sequencing Platform"/>
            <person name="Russ C."/>
            <person name="Cuomo C."/>
            <person name="Burger G."/>
            <person name="Gray M.W."/>
            <person name="Holland P.W.H."/>
            <person name="King N."/>
            <person name="Lang F.B.F."/>
            <person name="Roger A.J."/>
            <person name="Ruiz-Trillo I."/>
            <person name="Young S.K."/>
            <person name="Zeng Q."/>
            <person name="Gargeya S."/>
            <person name="Alvarado L."/>
            <person name="Berlin A."/>
            <person name="Chapman S.B."/>
            <person name="Chen Z."/>
            <person name="Freedman E."/>
            <person name="Gellesch M."/>
            <person name="Goldberg J."/>
            <person name="Griggs A."/>
            <person name="Gujja S."/>
            <person name="Heilman E."/>
            <person name="Heiman D."/>
            <person name="Howarth C."/>
            <person name="Mehta T."/>
            <person name="Neiman D."/>
            <person name="Pearson M."/>
            <person name="Roberts A."/>
            <person name="Saif S."/>
            <person name="Shea T."/>
            <person name="Shenoy N."/>
            <person name="Sisk P."/>
            <person name="Stolte C."/>
            <person name="Sykes S."/>
            <person name="White J."/>
            <person name="Yandava C."/>
            <person name="Haas B."/>
            <person name="Nusbaum C."/>
            <person name="Birren B."/>
        </authorList>
    </citation>
    <scope>NUCLEOTIDE SEQUENCE [LARGE SCALE GENOMIC DNA]</scope>
    <source>
        <strain evidence="8">ATCC 50818</strain>
    </source>
</reference>
<name>F2U349_SALR5</name>
<keyword evidence="6" id="KW-0472">Membrane</keyword>
<dbReference type="InterPro" id="IPR032675">
    <property type="entry name" value="LRR_dom_sf"/>
</dbReference>
<organism evidence="9">
    <name type="scientific">Salpingoeca rosetta (strain ATCC 50818 / BSB-021)</name>
    <dbReference type="NCBI Taxonomy" id="946362"/>
    <lineage>
        <taxon>Eukaryota</taxon>
        <taxon>Choanoflagellata</taxon>
        <taxon>Craspedida</taxon>
        <taxon>Salpingoecidae</taxon>
        <taxon>Salpingoeca</taxon>
    </lineage>
</organism>
<dbReference type="Pfam" id="PF00041">
    <property type="entry name" value="fn3"/>
    <property type="match status" value="3"/>
</dbReference>
<feature type="transmembrane region" description="Helical" evidence="6">
    <location>
        <begin position="28"/>
        <end position="45"/>
    </location>
</feature>
<dbReference type="Gene3D" id="2.60.40.10">
    <property type="entry name" value="Immunoglobulins"/>
    <property type="match status" value="5"/>
</dbReference>
<proteinExistence type="predicted"/>
<feature type="transmembrane region" description="Helical" evidence="6">
    <location>
        <begin position="1076"/>
        <end position="1096"/>
    </location>
</feature>
<dbReference type="KEGG" id="sre:PTSG_02730"/>
<dbReference type="SMART" id="SM00060">
    <property type="entry name" value="FN3"/>
    <property type="match status" value="5"/>
</dbReference>
<accession>F2U349</accession>